<name>A0AA43XLQ8_9CLOT</name>
<keyword evidence="2" id="KW-1185">Reference proteome</keyword>
<gene>
    <name evidence="1" type="ORF">ISALK_09010</name>
</gene>
<dbReference type="Gene3D" id="3.60.110.10">
    <property type="entry name" value="Carbon-nitrogen hydrolase"/>
    <property type="match status" value="1"/>
</dbReference>
<proteinExistence type="predicted"/>
<organism evidence="1 2">
    <name type="scientific">Isachenkonia alkalipeptolytica</name>
    <dbReference type="NCBI Taxonomy" id="2565777"/>
    <lineage>
        <taxon>Bacteria</taxon>
        <taxon>Bacillati</taxon>
        <taxon>Bacillota</taxon>
        <taxon>Clostridia</taxon>
        <taxon>Eubacteriales</taxon>
        <taxon>Clostridiaceae</taxon>
        <taxon>Isachenkonia</taxon>
    </lineage>
</organism>
<dbReference type="SUPFAM" id="SSF56317">
    <property type="entry name" value="Carbon-nitrogen hydrolase"/>
    <property type="match status" value="1"/>
</dbReference>
<sequence length="486" mass="57056">MKENEKEVKQYLEKHCDLSIVQACSLNLNILTLIEKDNRANDGYKINENTEGECEKLRRANLIKDNYLITPLINYSYGIDKIKNLVTLNLRCSKDHINNSQSHICKNSKKCELKLDLNRFKYAPRFIHYHEVQHYNFFIEAYRYESGYFGSYVKNAKDFYSDAGINGLNLSKKSEPSFDEDLDIPKYLNMRVNEITIPAIAERESLRIGVTSIKVDNKNISQSYLKTPNLSRDRFNKLIKLINYIELTKSDVVVFPEVSVPFAWIGILTIFARKQQKTIIFGLEHMINRNNVAMNFLATVVPYKIGGYNYSYLKIRLKNHYSPDEVRQLKGYRYKIPYNVEMSYDLFKWKGVRFSCFNCFELADIQHRSYFRSKVDFLTASEYNRDIPYFSNIVESVARDVHCYFIQSNSSDFGDSRITRPSRTYEKDIVKLKGGINDQVVVGEINIKQLREFQYKEYELQKDDQSFKPTPPNFDKKEIEKVLSES</sequence>
<accession>A0AA43XLQ8</accession>
<protein>
    <submittedName>
        <fullName evidence="1">Uncharacterized protein</fullName>
    </submittedName>
</protein>
<dbReference type="Proteomes" id="UP000449710">
    <property type="component" value="Unassembled WGS sequence"/>
</dbReference>
<reference evidence="1 2" key="1">
    <citation type="submission" date="2019-04" db="EMBL/GenBank/DDBJ databases">
        <title>Isachenkonia alkalipeptolytica gen. nov. sp. nov. a new anaerobic, alkiliphilic organothrophic bacterium capable to reduce synthesized ferrihydrite isolated from a soda lake.</title>
        <authorList>
            <person name="Toshchakov S.V."/>
            <person name="Zavarzina D.G."/>
            <person name="Zhilina T.N."/>
            <person name="Kostrikina N.A."/>
            <person name="Kublanov I.V."/>
        </authorList>
    </citation>
    <scope>NUCLEOTIDE SEQUENCE [LARGE SCALE GENOMIC DNA]</scope>
    <source>
        <strain evidence="1 2">Z-1701</strain>
    </source>
</reference>
<evidence type="ECO:0000313" key="2">
    <source>
        <dbReference type="Proteomes" id="UP000449710"/>
    </source>
</evidence>
<dbReference type="RefSeq" id="WP_160721459.1">
    <property type="nucleotide sequence ID" value="NZ_SUMG01000010.1"/>
</dbReference>
<evidence type="ECO:0000313" key="1">
    <source>
        <dbReference type="EMBL" id="NBG88641.1"/>
    </source>
</evidence>
<dbReference type="InterPro" id="IPR036526">
    <property type="entry name" value="C-N_Hydrolase_sf"/>
</dbReference>
<comment type="caution">
    <text evidence="1">The sequence shown here is derived from an EMBL/GenBank/DDBJ whole genome shotgun (WGS) entry which is preliminary data.</text>
</comment>
<dbReference type="EMBL" id="SUMG01000010">
    <property type="protein sequence ID" value="NBG88641.1"/>
    <property type="molecule type" value="Genomic_DNA"/>
</dbReference>
<dbReference type="AlphaFoldDB" id="A0AA43XLQ8"/>